<evidence type="ECO:0000256" key="6">
    <source>
        <dbReference type="ARBA" id="ARBA00023136"/>
    </source>
</evidence>
<dbReference type="RefSeq" id="WP_198883299.1">
    <property type="nucleotide sequence ID" value="NZ_JAEKJA010000015.1"/>
</dbReference>
<keyword evidence="3" id="KW-0813">Transport</keyword>
<dbReference type="InterPro" id="IPR010130">
    <property type="entry name" value="T1SS_OMP_TolC"/>
</dbReference>
<name>A0A934IP04_9HYPH</name>
<dbReference type="InterPro" id="IPR051906">
    <property type="entry name" value="TolC-like"/>
</dbReference>
<sequence length="572" mass="60850">MRGIILCLVAGLLGACARQGAVPATYGNAPTNAVDLASADGLFFLQSPQTGFLEAAPNMQVTAFSPSPETRRIRRPQRAAAPEIGDGRVVVSSQRGDVVVRQEPMPEITVRPMPAAPAAPVARIARPPAPAAPEAGSITDAFGAAYDTSPAINRVRADLRAADEEIAVAKAGNRPTVTASVSGGLAHTREFNTPTGYGTSATLSEEQTPATLSLNISQPLFRGFRTRNATLQAEANVRAERERLRATEQDVLLQTALAYLDVRRYRAGVALRRKDLAFLEEQVSAASARQRFGEGTRTDIDQAESRLAEARASLASEEASLGNAEARFMEVTGLSPGAAASDIDVASLVPPSLGEALRRGEAASPDISRALHEADEAGYQVKALQGEALPSVSLNGRLQTDIDSSDSDRDEAAELRLRVDIPIYQGGRVSAQVRRAKELHGGARIAVDLARNSVRADLASAWSTYTASLIAIRAADASVASARRAVSGVLEELSVGQRTTLDVLDTQRDLVAAEITRLTARRQRDGAAFEILRAMGELDIGLLGLNVRPYNPQEHYAASKDRWAGMRTPDGR</sequence>
<evidence type="ECO:0000256" key="5">
    <source>
        <dbReference type="ARBA" id="ARBA00022692"/>
    </source>
</evidence>
<keyword evidence="6" id="KW-0472">Membrane</keyword>
<keyword evidence="9" id="KW-0732">Signal</keyword>
<dbReference type="SUPFAM" id="SSF56954">
    <property type="entry name" value="Outer membrane efflux proteins (OEP)"/>
    <property type="match status" value="1"/>
</dbReference>
<dbReference type="Pfam" id="PF02321">
    <property type="entry name" value="OEP"/>
    <property type="match status" value="2"/>
</dbReference>
<organism evidence="10 11">
    <name type="scientific">Acuticoccus mangrovi</name>
    <dbReference type="NCBI Taxonomy" id="2796142"/>
    <lineage>
        <taxon>Bacteria</taxon>
        <taxon>Pseudomonadati</taxon>
        <taxon>Pseudomonadota</taxon>
        <taxon>Alphaproteobacteria</taxon>
        <taxon>Hyphomicrobiales</taxon>
        <taxon>Amorphaceae</taxon>
        <taxon>Acuticoccus</taxon>
    </lineage>
</organism>
<feature type="signal peptide" evidence="9">
    <location>
        <begin position="1"/>
        <end position="20"/>
    </location>
</feature>
<dbReference type="InterPro" id="IPR003423">
    <property type="entry name" value="OMP_efflux"/>
</dbReference>
<feature type="chain" id="PRO_5036898909" evidence="9">
    <location>
        <begin position="21"/>
        <end position="572"/>
    </location>
</feature>
<feature type="coiled-coil region" evidence="8">
    <location>
        <begin position="300"/>
        <end position="327"/>
    </location>
</feature>
<evidence type="ECO:0000256" key="2">
    <source>
        <dbReference type="ARBA" id="ARBA00007613"/>
    </source>
</evidence>
<evidence type="ECO:0000256" key="9">
    <source>
        <dbReference type="SAM" id="SignalP"/>
    </source>
</evidence>
<evidence type="ECO:0000256" key="4">
    <source>
        <dbReference type="ARBA" id="ARBA00022452"/>
    </source>
</evidence>
<dbReference type="EMBL" id="JAEKJA010000015">
    <property type="protein sequence ID" value="MBJ3777392.1"/>
    <property type="molecule type" value="Genomic_DNA"/>
</dbReference>
<dbReference type="AlphaFoldDB" id="A0A934IP04"/>
<dbReference type="Proteomes" id="UP000609531">
    <property type="component" value="Unassembled WGS sequence"/>
</dbReference>
<evidence type="ECO:0000256" key="3">
    <source>
        <dbReference type="ARBA" id="ARBA00022448"/>
    </source>
</evidence>
<keyword evidence="11" id="KW-1185">Reference proteome</keyword>
<dbReference type="GO" id="GO:0015562">
    <property type="term" value="F:efflux transmembrane transporter activity"/>
    <property type="evidence" value="ECO:0007669"/>
    <property type="project" value="InterPro"/>
</dbReference>
<dbReference type="Gene3D" id="1.20.1600.10">
    <property type="entry name" value="Outer membrane efflux proteins (OEP)"/>
    <property type="match status" value="1"/>
</dbReference>
<comment type="caution">
    <text evidence="10">The sequence shown here is derived from an EMBL/GenBank/DDBJ whole genome shotgun (WGS) entry which is preliminary data.</text>
</comment>
<evidence type="ECO:0000313" key="11">
    <source>
        <dbReference type="Proteomes" id="UP000609531"/>
    </source>
</evidence>
<proteinExistence type="inferred from homology"/>
<evidence type="ECO:0000256" key="8">
    <source>
        <dbReference type="SAM" id="Coils"/>
    </source>
</evidence>
<dbReference type="PANTHER" id="PTHR30026:SF22">
    <property type="entry name" value="OUTER MEMBRANE EFFLUX PROTEIN"/>
    <property type="match status" value="1"/>
</dbReference>
<dbReference type="PROSITE" id="PS51257">
    <property type="entry name" value="PROKAR_LIPOPROTEIN"/>
    <property type="match status" value="1"/>
</dbReference>
<dbReference type="GO" id="GO:0009279">
    <property type="term" value="C:cell outer membrane"/>
    <property type="evidence" value="ECO:0007669"/>
    <property type="project" value="UniProtKB-SubCell"/>
</dbReference>
<dbReference type="NCBIfam" id="TIGR01844">
    <property type="entry name" value="type_I_sec_TolC"/>
    <property type="match status" value="1"/>
</dbReference>
<evidence type="ECO:0000256" key="1">
    <source>
        <dbReference type="ARBA" id="ARBA00004442"/>
    </source>
</evidence>
<reference evidence="10" key="1">
    <citation type="submission" date="2020-12" db="EMBL/GenBank/DDBJ databases">
        <title>Bacterial taxonomy.</title>
        <authorList>
            <person name="Pan X."/>
        </authorList>
    </citation>
    <scope>NUCLEOTIDE SEQUENCE</scope>
    <source>
        <strain evidence="10">B2012</strain>
    </source>
</reference>
<evidence type="ECO:0000256" key="7">
    <source>
        <dbReference type="ARBA" id="ARBA00023237"/>
    </source>
</evidence>
<keyword evidence="7" id="KW-0998">Cell outer membrane</keyword>
<evidence type="ECO:0000313" key="10">
    <source>
        <dbReference type="EMBL" id="MBJ3777392.1"/>
    </source>
</evidence>
<keyword evidence="8" id="KW-0175">Coiled coil</keyword>
<keyword evidence="5" id="KW-0812">Transmembrane</keyword>
<dbReference type="PANTHER" id="PTHR30026">
    <property type="entry name" value="OUTER MEMBRANE PROTEIN TOLC"/>
    <property type="match status" value="1"/>
</dbReference>
<comment type="subcellular location">
    <subcellularLocation>
        <location evidence="1">Cell outer membrane</location>
    </subcellularLocation>
</comment>
<accession>A0A934IP04</accession>
<dbReference type="GO" id="GO:0015288">
    <property type="term" value="F:porin activity"/>
    <property type="evidence" value="ECO:0007669"/>
    <property type="project" value="TreeGrafter"/>
</dbReference>
<gene>
    <name evidence="10" type="ORF">JCR33_16920</name>
</gene>
<dbReference type="GO" id="GO:1990281">
    <property type="term" value="C:efflux pump complex"/>
    <property type="evidence" value="ECO:0007669"/>
    <property type="project" value="TreeGrafter"/>
</dbReference>
<protein>
    <submittedName>
        <fullName evidence="10">TolC family outer membrane protein</fullName>
    </submittedName>
</protein>
<keyword evidence="4" id="KW-1134">Transmembrane beta strand</keyword>
<comment type="similarity">
    <text evidence="2">Belongs to the outer membrane factor (OMF) (TC 1.B.17) family.</text>
</comment>